<dbReference type="Proteomes" id="UP000184074">
    <property type="component" value="Unassembled WGS sequence"/>
</dbReference>
<keyword evidence="5" id="KW-1185">Reference proteome</keyword>
<dbReference type="Gene3D" id="3.40.50.410">
    <property type="entry name" value="von Willebrand factor, type A domain"/>
    <property type="match status" value="1"/>
</dbReference>
<name>A0A1M5R0M1_9RHOB</name>
<accession>A0A1M5R0M1</accession>
<reference evidence="4 5" key="1">
    <citation type="submission" date="2016-11" db="EMBL/GenBank/DDBJ databases">
        <authorList>
            <person name="Jaros S."/>
            <person name="Januszkiewicz K."/>
            <person name="Wedrychowicz H."/>
        </authorList>
    </citation>
    <scope>NUCLEOTIDE SEQUENCE [LARGE SCALE GENOMIC DNA]</scope>
    <source>
        <strain evidence="4 5">DSM 28715</strain>
    </source>
</reference>
<feature type="compositionally biased region" description="Acidic residues" evidence="2">
    <location>
        <begin position="225"/>
        <end position="234"/>
    </location>
</feature>
<dbReference type="InterPro" id="IPR041702">
    <property type="entry name" value="BchD/ChlD_VWA"/>
</dbReference>
<dbReference type="PANTHER" id="PTHR43473:SF2">
    <property type="entry name" value="MAGNESIUM-CHELATASE SUBUNIT CHLD, CHLOROPLASTIC"/>
    <property type="match status" value="1"/>
</dbReference>
<dbReference type="EMBL" id="FQXB01000003">
    <property type="protein sequence ID" value="SHH19343.1"/>
    <property type="molecule type" value="Genomic_DNA"/>
</dbReference>
<evidence type="ECO:0000313" key="5">
    <source>
        <dbReference type="Proteomes" id="UP000184074"/>
    </source>
</evidence>
<dbReference type="InterPro" id="IPR036465">
    <property type="entry name" value="vWFA_dom_sf"/>
</dbReference>
<feature type="region of interest" description="Disordered" evidence="2">
    <location>
        <begin position="223"/>
        <end position="244"/>
    </location>
</feature>
<gene>
    <name evidence="4" type="ORF">SAMN05444003_2409</name>
</gene>
<dbReference type="SUPFAM" id="SSF53300">
    <property type="entry name" value="vWA-like"/>
    <property type="match status" value="1"/>
</dbReference>
<dbReference type="InterPro" id="IPR002035">
    <property type="entry name" value="VWF_A"/>
</dbReference>
<feature type="region of interest" description="Disordered" evidence="2">
    <location>
        <begin position="275"/>
        <end position="304"/>
    </location>
</feature>
<dbReference type="PANTHER" id="PTHR43473">
    <property type="entry name" value="MAGNESIUM-CHELATASE SUBUNIT CHLD, CHLOROPLASTIC"/>
    <property type="match status" value="1"/>
</dbReference>
<dbReference type="CDD" id="cd01451">
    <property type="entry name" value="vWA_Magnesium_chelatase"/>
    <property type="match status" value="1"/>
</dbReference>
<dbReference type="Pfam" id="PF17863">
    <property type="entry name" value="AAA_lid_2"/>
    <property type="match status" value="1"/>
</dbReference>
<feature type="compositionally biased region" description="Basic residues" evidence="2">
    <location>
        <begin position="275"/>
        <end position="296"/>
    </location>
</feature>
<dbReference type="RefSeq" id="WP_207548148.1">
    <property type="nucleotide sequence ID" value="NZ_FQXB01000003.1"/>
</dbReference>
<dbReference type="PROSITE" id="PS50234">
    <property type="entry name" value="VWFA"/>
    <property type="match status" value="1"/>
</dbReference>
<evidence type="ECO:0000313" key="4">
    <source>
        <dbReference type="EMBL" id="SHH19343.1"/>
    </source>
</evidence>
<dbReference type="InterPro" id="IPR041628">
    <property type="entry name" value="ChlI/MoxR_AAA_lid"/>
</dbReference>
<sequence length="532" mass="57456">MSLIRPWDRALLCLKLLEIDPTLGGIVIASRSSPVRDRLLRHLPKSTRRIHGQMDDTALFGGMDVTSTLSKGAVVMTSGIAVNDDPLLLTMAERTPNERAVRLVSETDSILYVLDESTEDEDLLPPVFTEQLAFHIDLKDLSLSDARSMPAEVVPSDTISTDQAIELFAQTSATLGITSLRAPSFALKTARALARLDGRSEITQDDANTAAMLVFAHRTTRLPEFEPEPEEPEAPAEPKQNPQNEIVPEDMMIEAVKMLLPNDVLLFLNGTSRTGKGRGAGRVRKSNRRGRPKPSRKGNPDSQTRLDVIATLRSAAPMQGLRANAARRTAIQIRSSDLHVKQFEEKSDRLIIFVVDASGSSAVGRLAEAKGAVEYLLADAYARRDHVALVAFRGEAAELLLPPTRSLVQTKRRLASLPGGGGTPLASGIEQGLMQAISGQRKGMTPVICILTDGRANIARDGSPDRQAAAQDAKDMAKQIRGLGFDSIVIDTGNRPEPQLRTLSSIMDACYISLPRANASGISKAVSSAIAD</sequence>
<dbReference type="SMART" id="SM00327">
    <property type="entry name" value="VWA"/>
    <property type="match status" value="1"/>
</dbReference>
<dbReference type="Pfam" id="PF13519">
    <property type="entry name" value="VWA_2"/>
    <property type="match status" value="1"/>
</dbReference>
<evidence type="ECO:0000259" key="3">
    <source>
        <dbReference type="PROSITE" id="PS50234"/>
    </source>
</evidence>
<comment type="similarity">
    <text evidence="1">Belongs to the Mg-chelatase subunits D/I family.</text>
</comment>
<organism evidence="4 5">
    <name type="scientific">Cognatiyoonia sediminum</name>
    <dbReference type="NCBI Taxonomy" id="1508389"/>
    <lineage>
        <taxon>Bacteria</taxon>
        <taxon>Pseudomonadati</taxon>
        <taxon>Pseudomonadota</taxon>
        <taxon>Alphaproteobacteria</taxon>
        <taxon>Rhodobacterales</taxon>
        <taxon>Paracoccaceae</taxon>
        <taxon>Cognatiyoonia</taxon>
    </lineage>
</organism>
<dbReference type="Gene3D" id="1.10.8.80">
    <property type="entry name" value="Magnesium chelatase subunit I, C-Terminal domain"/>
    <property type="match status" value="1"/>
</dbReference>
<evidence type="ECO:0000256" key="1">
    <source>
        <dbReference type="ARBA" id="ARBA00005799"/>
    </source>
</evidence>
<dbReference type="AlphaFoldDB" id="A0A1M5R0M1"/>
<dbReference type="STRING" id="1508389.SAMN05444003_2409"/>
<protein>
    <submittedName>
        <fullName evidence="4">Protoporphyrin IX magnesium-chelatase</fullName>
    </submittedName>
</protein>
<proteinExistence type="inferred from homology"/>
<feature type="domain" description="VWFA" evidence="3">
    <location>
        <begin position="350"/>
        <end position="530"/>
    </location>
</feature>
<evidence type="ECO:0000256" key="2">
    <source>
        <dbReference type="SAM" id="MobiDB-lite"/>
    </source>
</evidence>